<evidence type="ECO:0000313" key="2">
    <source>
        <dbReference type="Proteomes" id="UP001432251"/>
    </source>
</evidence>
<dbReference type="EMBL" id="CP146022">
    <property type="protein sequence ID" value="WWQ61994.1"/>
    <property type="molecule type" value="Genomic_DNA"/>
</dbReference>
<protein>
    <submittedName>
        <fullName evidence="1">Uncharacterized protein</fullName>
    </submittedName>
</protein>
<organism evidence="1 2">
    <name type="scientific">Streptomyces citrinus</name>
    <dbReference type="NCBI Taxonomy" id="3118173"/>
    <lineage>
        <taxon>Bacteria</taxon>
        <taxon>Bacillati</taxon>
        <taxon>Actinomycetota</taxon>
        <taxon>Actinomycetes</taxon>
        <taxon>Kitasatosporales</taxon>
        <taxon>Streptomycetaceae</taxon>
        <taxon>Streptomyces</taxon>
    </lineage>
</organism>
<proteinExistence type="predicted"/>
<gene>
    <name evidence="1" type="ORF">V2W30_00475</name>
</gene>
<dbReference type="Proteomes" id="UP001432251">
    <property type="component" value="Chromosome"/>
</dbReference>
<sequence>MTARPRILANRLALGLLGLLLLGAGLCLVSYEQSWPALLPSGLRRLPADGVLLDRAGLSGLRAHAWWTPAVVAAGILATVVLTLCLASQLVVRRPARLALAAPGSHLRGAALEEAIRQRTQTVRGVARCHVRTARRRGHLHVRQQVWLEPGVAPAGVLKGLDAVAAEVRTAVEPRPVTVQVRLRGTHHRTPHVH</sequence>
<name>A0ACD5A4I5_9ACTN</name>
<accession>A0ACD5A4I5</accession>
<keyword evidence="2" id="KW-1185">Reference proteome</keyword>
<reference evidence="1" key="1">
    <citation type="journal article" date="2025" name="Int. J. Syst. Evol. Microbiol.">
        <title>Streptomyces citrinus sp. nov., with yellow diffusible pigment.</title>
        <authorList>
            <person name="He Y."/>
            <person name="Yang E."/>
            <person name="Xu J."/>
            <person name="Sun Y."/>
            <person name="Sun L."/>
        </authorList>
    </citation>
    <scope>NUCLEOTIDE SEQUENCE</scope>
    <source>
        <strain evidence="1">Q6</strain>
    </source>
</reference>
<evidence type="ECO:0000313" key="1">
    <source>
        <dbReference type="EMBL" id="WWQ61994.1"/>
    </source>
</evidence>